<sequence>MESQGGLPLVKDNGLGGQALSLGQCKSLAQLRRLKAKEGWHPAKSAFVMSLHQHLSRLSQHNDVGFLDRPT</sequence>
<evidence type="ECO:0000313" key="2">
    <source>
        <dbReference type="Proteomes" id="UP000645462"/>
    </source>
</evidence>
<evidence type="ECO:0000313" key="1">
    <source>
        <dbReference type="EMBL" id="GGC17781.1"/>
    </source>
</evidence>
<proteinExistence type="predicted"/>
<organism evidence="1 2">
    <name type="scientific">Marivita lacus</name>
    <dbReference type="NCBI Taxonomy" id="1323742"/>
    <lineage>
        <taxon>Bacteria</taxon>
        <taxon>Pseudomonadati</taxon>
        <taxon>Pseudomonadota</taxon>
        <taxon>Alphaproteobacteria</taxon>
        <taxon>Rhodobacterales</taxon>
        <taxon>Roseobacteraceae</taxon>
        <taxon>Marivita</taxon>
    </lineage>
</organism>
<gene>
    <name evidence="1" type="ORF">GCM10011363_37980</name>
</gene>
<dbReference type="Proteomes" id="UP000645462">
    <property type="component" value="Unassembled WGS sequence"/>
</dbReference>
<reference evidence="2" key="1">
    <citation type="journal article" date="2019" name="Int. J. Syst. Evol. Microbiol.">
        <title>The Global Catalogue of Microorganisms (GCM) 10K type strain sequencing project: providing services to taxonomists for standard genome sequencing and annotation.</title>
        <authorList>
            <consortium name="The Broad Institute Genomics Platform"/>
            <consortium name="The Broad Institute Genome Sequencing Center for Infectious Disease"/>
            <person name="Wu L."/>
            <person name="Ma J."/>
        </authorList>
    </citation>
    <scope>NUCLEOTIDE SEQUENCE [LARGE SCALE GENOMIC DNA]</scope>
    <source>
        <strain evidence="2">CGMCC 1.12478</strain>
    </source>
</reference>
<keyword evidence="2" id="KW-1185">Reference proteome</keyword>
<dbReference type="EMBL" id="BMFC01000013">
    <property type="protein sequence ID" value="GGC17781.1"/>
    <property type="molecule type" value="Genomic_DNA"/>
</dbReference>
<protein>
    <submittedName>
        <fullName evidence="1">Uncharacterized protein</fullName>
    </submittedName>
</protein>
<comment type="caution">
    <text evidence="1">The sequence shown here is derived from an EMBL/GenBank/DDBJ whole genome shotgun (WGS) entry which is preliminary data.</text>
</comment>
<name>A0ABQ1L1G2_9RHOB</name>
<accession>A0ABQ1L1G2</accession>